<dbReference type="PROSITE" id="PS00623">
    <property type="entry name" value="GMC_OXRED_1"/>
    <property type="match status" value="1"/>
</dbReference>
<comment type="catalytic activity">
    <reaction evidence="9">
        <text>pyranose + acceptor = pyranos-2,3-diulose + reduced acceptor.</text>
        <dbReference type="EC" id="1.1.99.29"/>
    </reaction>
</comment>
<dbReference type="SUPFAM" id="SSF54373">
    <property type="entry name" value="FAD-linked reductases, C-terminal domain"/>
    <property type="match status" value="1"/>
</dbReference>
<dbReference type="Gene3D" id="3.50.50.60">
    <property type="entry name" value="FAD/NAD(P)-binding domain"/>
    <property type="match status" value="1"/>
</dbReference>
<evidence type="ECO:0000256" key="4">
    <source>
        <dbReference type="ARBA" id="ARBA00011245"/>
    </source>
</evidence>
<evidence type="ECO:0000259" key="15">
    <source>
        <dbReference type="PROSITE" id="PS00623"/>
    </source>
</evidence>
<dbReference type="AlphaFoldDB" id="A0A0C9XNB5"/>
<name>A0A0C9XNB5_9AGAR</name>
<comment type="similarity">
    <text evidence="3 14">Belongs to the GMC oxidoreductase family.</text>
</comment>
<dbReference type="PANTHER" id="PTHR11552:SF78">
    <property type="entry name" value="GLUCOSE-METHANOL-CHOLINE OXIDOREDUCTASE N-TERMINAL DOMAIN-CONTAINING PROTEIN"/>
    <property type="match status" value="1"/>
</dbReference>
<comment type="catalytic activity">
    <reaction evidence="10">
        <text>pyranose + acceptor = pyranos-3-ulose + reduced acceptor.</text>
        <dbReference type="EC" id="1.1.99.29"/>
    </reaction>
</comment>
<protein>
    <recommendedName>
        <fullName evidence="5">pyranose dehydrogenase (acceptor)</fullName>
        <ecNumber evidence="5">1.1.99.29</ecNumber>
    </recommendedName>
</protein>
<feature type="binding site" evidence="13">
    <location>
        <begin position="99"/>
        <end position="102"/>
    </location>
    <ligand>
        <name>FAD</name>
        <dbReference type="ChEBI" id="CHEBI:57692"/>
    </ligand>
</feature>
<dbReference type="InterPro" id="IPR012132">
    <property type="entry name" value="GMC_OxRdtase"/>
</dbReference>
<dbReference type="Pfam" id="PF05199">
    <property type="entry name" value="GMC_oxred_C"/>
    <property type="match status" value="1"/>
</dbReference>
<dbReference type="STRING" id="1095629.A0A0C9XNB5"/>
<dbReference type="HOGENOM" id="CLU_002865_5_1_1"/>
<dbReference type="EMBL" id="KN838585">
    <property type="protein sequence ID" value="KIK02974.1"/>
    <property type="molecule type" value="Genomic_DNA"/>
</dbReference>
<sequence length="611" mass="66705">MSSTQPDLYDIIFAGGGTAGCVAAGRLAEADPSLKILILEAGPHTREVETHIQPARYVSNLRGRGETFTFHAGKPSKSLNGRAPVVASGRALGGGSSVNAMVYTRAAASDYDDWEQKFGNKGWASKDLIPLLKKAETYQPQVNDLSVHGKSGPIKVSIAASQVTIAEQFLAVSKVYDKERGQTDDFNDFHNINLYARWPRYIDGESGRRSDIPHHYIYTQDHNKNLTILDRQRVIRVIFEGTKAVGVEYIGDKVARAKGVQESSVARASYLVVLSAGAFGSPAILERSGIGASELLKKNDIKQIVDLPGVGEHYMDHNLMFTPFAGADDVDSMDDIFYGKQDDVATHAAQWHDGGKGLMSHNATDAGIKLRPNAEELEELGPAFETRWKTYFANAPDKPVVIAGPLATLTARNLYAPPGKYFSMQYFTCYPLSTGNVHITAGLDPYAPLDFHPGYLDDPADLGILRWAYKWTREFARRMDTFRGELAGGHPEFPAGSKAAAKTATLGPDPIDSPKIVYTTEDDAAIDDYHRDKVGSTWHSIGTCAMKPRERGGVVDPRLNVYGVQNLKVADLSIAPDNVGANTYNTAIAIGEKAALVIAEDLYRHKLSYRL</sequence>
<dbReference type="Pfam" id="PF00732">
    <property type="entry name" value="GMC_oxred_N"/>
    <property type="match status" value="1"/>
</dbReference>
<comment type="cofactor">
    <cofactor evidence="1 13">
        <name>FAD</name>
        <dbReference type="ChEBI" id="CHEBI:57692"/>
    </cofactor>
</comment>
<keyword evidence="13 14" id="KW-0274">FAD</keyword>
<dbReference type="Proteomes" id="UP000054477">
    <property type="component" value="Unassembled WGS sequence"/>
</dbReference>
<evidence type="ECO:0000256" key="3">
    <source>
        <dbReference type="ARBA" id="ARBA00010790"/>
    </source>
</evidence>
<dbReference type="GO" id="GO:0005576">
    <property type="term" value="C:extracellular region"/>
    <property type="evidence" value="ECO:0007669"/>
    <property type="project" value="UniProtKB-SubCell"/>
</dbReference>
<dbReference type="Gene3D" id="3.30.560.10">
    <property type="entry name" value="Glucose Oxidase, domain 3"/>
    <property type="match status" value="1"/>
</dbReference>
<feature type="domain" description="Glucose-methanol-choline oxidoreductase N-terminal" evidence="16">
    <location>
        <begin position="277"/>
        <end position="291"/>
    </location>
</feature>
<dbReference type="PROSITE" id="PS00624">
    <property type="entry name" value="GMC_OXRED_2"/>
    <property type="match status" value="1"/>
</dbReference>
<evidence type="ECO:0000256" key="1">
    <source>
        <dbReference type="ARBA" id="ARBA00001974"/>
    </source>
</evidence>
<feature type="binding site" evidence="13">
    <location>
        <position position="234"/>
    </location>
    <ligand>
        <name>FAD</name>
        <dbReference type="ChEBI" id="CHEBI:57692"/>
    </ligand>
</feature>
<evidence type="ECO:0000256" key="10">
    <source>
        <dbReference type="ARBA" id="ARBA00034029"/>
    </source>
</evidence>
<evidence type="ECO:0000256" key="13">
    <source>
        <dbReference type="PIRSR" id="PIRSR000137-2"/>
    </source>
</evidence>
<comment type="function">
    <text evidence="7">Catalyzes the single-oxidation or sequential double oxidation reaction of carbohydrates primarily at carbon-2 and/or carbon-3 with the concomitant reduction of the flavin. The enzyme exhibits a broad sugar substrate specificity, oxidizing different aldopyranoses to the corresponding C-1, C-2, C-3 or C-1,2, C-2,3 and C-3,4 (di)dehydro sugars with substrate-specific regioselectivity. Accepts only a narrow range of electron acceptors such as substituted benzoquinones and complexed metal ions and reacts extremely slowly with O(2) as acceptor. May play a role in the natural recycling of plant matter by oxidizing all major monosaccharides in lignocellulose and by reducing quinone compounds or reactive radical species generated during lignin depolymerization.</text>
</comment>
<organism evidence="17 18">
    <name type="scientific">Laccaria amethystina LaAM-08-1</name>
    <dbReference type="NCBI Taxonomy" id="1095629"/>
    <lineage>
        <taxon>Eukaryota</taxon>
        <taxon>Fungi</taxon>
        <taxon>Dikarya</taxon>
        <taxon>Basidiomycota</taxon>
        <taxon>Agaricomycotina</taxon>
        <taxon>Agaricomycetes</taxon>
        <taxon>Agaricomycetidae</taxon>
        <taxon>Agaricales</taxon>
        <taxon>Agaricineae</taxon>
        <taxon>Hydnangiaceae</taxon>
        <taxon>Laccaria</taxon>
    </lineage>
</organism>
<evidence type="ECO:0000313" key="17">
    <source>
        <dbReference type="EMBL" id="KIK02974.1"/>
    </source>
</evidence>
<dbReference type="InterPro" id="IPR036188">
    <property type="entry name" value="FAD/NAD-bd_sf"/>
</dbReference>
<evidence type="ECO:0000256" key="5">
    <source>
        <dbReference type="ARBA" id="ARBA00013177"/>
    </source>
</evidence>
<evidence type="ECO:0000256" key="8">
    <source>
        <dbReference type="ARBA" id="ARBA00033986"/>
    </source>
</evidence>
<feature type="domain" description="Glucose-methanol-choline oxidoreductase N-terminal" evidence="15">
    <location>
        <begin position="89"/>
        <end position="112"/>
    </location>
</feature>
<evidence type="ECO:0000256" key="9">
    <source>
        <dbReference type="ARBA" id="ARBA00034010"/>
    </source>
</evidence>
<evidence type="ECO:0000259" key="16">
    <source>
        <dbReference type="PROSITE" id="PS00624"/>
    </source>
</evidence>
<dbReference type="InterPro" id="IPR000172">
    <property type="entry name" value="GMC_OxRdtase_N"/>
</dbReference>
<reference evidence="18" key="2">
    <citation type="submission" date="2015-01" db="EMBL/GenBank/DDBJ databases">
        <title>Evolutionary Origins and Diversification of the Mycorrhizal Mutualists.</title>
        <authorList>
            <consortium name="DOE Joint Genome Institute"/>
            <consortium name="Mycorrhizal Genomics Consortium"/>
            <person name="Kohler A."/>
            <person name="Kuo A."/>
            <person name="Nagy L.G."/>
            <person name="Floudas D."/>
            <person name="Copeland A."/>
            <person name="Barry K.W."/>
            <person name="Cichocki N."/>
            <person name="Veneault-Fourrey C."/>
            <person name="LaButti K."/>
            <person name="Lindquist E.A."/>
            <person name="Lipzen A."/>
            <person name="Lundell T."/>
            <person name="Morin E."/>
            <person name="Murat C."/>
            <person name="Riley R."/>
            <person name="Ohm R."/>
            <person name="Sun H."/>
            <person name="Tunlid A."/>
            <person name="Henrissat B."/>
            <person name="Grigoriev I.V."/>
            <person name="Hibbett D.S."/>
            <person name="Martin F."/>
        </authorList>
    </citation>
    <scope>NUCLEOTIDE SEQUENCE [LARGE SCALE GENOMIC DNA]</scope>
    <source>
        <strain evidence="18">LaAM-08-1</strain>
    </source>
</reference>
<keyword evidence="14" id="KW-0285">Flavoprotein</keyword>
<reference evidence="17 18" key="1">
    <citation type="submission" date="2014-04" db="EMBL/GenBank/DDBJ databases">
        <authorList>
            <consortium name="DOE Joint Genome Institute"/>
            <person name="Kuo A."/>
            <person name="Kohler A."/>
            <person name="Nagy L.G."/>
            <person name="Floudas D."/>
            <person name="Copeland A."/>
            <person name="Barry K.W."/>
            <person name="Cichocki N."/>
            <person name="Veneault-Fourrey C."/>
            <person name="LaButti K."/>
            <person name="Lindquist E.A."/>
            <person name="Lipzen A."/>
            <person name="Lundell T."/>
            <person name="Morin E."/>
            <person name="Murat C."/>
            <person name="Sun H."/>
            <person name="Tunlid A."/>
            <person name="Henrissat B."/>
            <person name="Grigoriev I.V."/>
            <person name="Hibbett D.S."/>
            <person name="Martin F."/>
            <person name="Nordberg H.P."/>
            <person name="Cantor M.N."/>
            <person name="Hua S.X."/>
        </authorList>
    </citation>
    <scope>NUCLEOTIDE SEQUENCE [LARGE SCALE GENOMIC DNA]</scope>
    <source>
        <strain evidence="17 18">LaAM-08-1</strain>
    </source>
</reference>
<evidence type="ECO:0000256" key="6">
    <source>
        <dbReference type="ARBA" id="ARBA00022525"/>
    </source>
</evidence>
<keyword evidence="6" id="KW-0964">Secreted</keyword>
<evidence type="ECO:0000256" key="14">
    <source>
        <dbReference type="RuleBase" id="RU003968"/>
    </source>
</evidence>
<comment type="catalytic activity">
    <reaction evidence="12">
        <text>a pyranoside + acceptor = a pyranosid-3,4-diulose + reduced acceptor.</text>
        <dbReference type="EC" id="1.1.99.29"/>
    </reaction>
</comment>
<dbReference type="SUPFAM" id="SSF51905">
    <property type="entry name" value="FAD/NAD(P)-binding domain"/>
    <property type="match status" value="1"/>
</dbReference>
<evidence type="ECO:0000256" key="11">
    <source>
        <dbReference type="ARBA" id="ARBA00034050"/>
    </source>
</evidence>
<dbReference type="InterPro" id="IPR007867">
    <property type="entry name" value="GMC_OxRtase_C"/>
</dbReference>
<keyword evidence="18" id="KW-1185">Reference proteome</keyword>
<evidence type="ECO:0000313" key="18">
    <source>
        <dbReference type="Proteomes" id="UP000054477"/>
    </source>
</evidence>
<dbReference type="GO" id="GO:0050660">
    <property type="term" value="F:flavin adenine dinucleotide binding"/>
    <property type="evidence" value="ECO:0007669"/>
    <property type="project" value="InterPro"/>
</dbReference>
<evidence type="ECO:0000256" key="7">
    <source>
        <dbReference type="ARBA" id="ARBA00024699"/>
    </source>
</evidence>
<evidence type="ECO:0000256" key="2">
    <source>
        <dbReference type="ARBA" id="ARBA00004613"/>
    </source>
</evidence>
<dbReference type="EC" id="1.1.99.29" evidence="5"/>
<comment type="subunit">
    <text evidence="4">Monomer.</text>
</comment>
<gene>
    <name evidence="17" type="ORF">K443DRAFT_95905</name>
</gene>
<accession>A0A0C9XNB5</accession>
<dbReference type="PANTHER" id="PTHR11552">
    <property type="entry name" value="GLUCOSE-METHANOL-CHOLINE GMC OXIDOREDUCTASE"/>
    <property type="match status" value="1"/>
</dbReference>
<proteinExistence type="inferred from homology"/>
<dbReference type="OrthoDB" id="269227at2759"/>
<evidence type="ECO:0000256" key="12">
    <source>
        <dbReference type="ARBA" id="ARBA00034059"/>
    </source>
</evidence>
<dbReference type="GO" id="GO:0033718">
    <property type="term" value="F:pyranose dehydrogenase (acceptor) activity"/>
    <property type="evidence" value="ECO:0007669"/>
    <property type="project" value="UniProtKB-EC"/>
</dbReference>
<comment type="catalytic activity">
    <reaction evidence="11">
        <text>a pyranoside + acceptor = a pyranosid-3-ulose + reduced acceptor.</text>
        <dbReference type="EC" id="1.1.99.29"/>
    </reaction>
</comment>
<dbReference type="PIRSF" id="PIRSF000137">
    <property type="entry name" value="Alcohol_oxidase"/>
    <property type="match status" value="1"/>
</dbReference>
<comment type="catalytic activity">
    <reaction evidence="8">
        <text>pyranose + acceptor = pyranos-2-ulose + reduced acceptor.</text>
        <dbReference type="EC" id="1.1.99.29"/>
    </reaction>
</comment>
<feature type="binding site" evidence="13">
    <location>
        <begin position="538"/>
        <end position="539"/>
    </location>
    <ligand>
        <name>FAD</name>
        <dbReference type="ChEBI" id="CHEBI:57692"/>
    </ligand>
</feature>
<comment type="subcellular location">
    <subcellularLocation>
        <location evidence="2">Secreted</location>
    </subcellularLocation>
</comment>